<protein>
    <recommendedName>
        <fullName evidence="5">Small secreted hydrophilic protein</fullName>
    </recommendedName>
</protein>
<name>A0ABQ1QM85_9ACTN</name>
<sequence length="104" mass="10708">MSSFARIAVALAFALPLAAYVLGTLVAAEPAPAEHAPIILEKSTGSSAPTPTPSPTPSPSASATPDDDDDADDDDDDGPEVVNPRPVESDDDDWDDDDDDGDDD</sequence>
<dbReference type="RefSeq" id="WP_188422428.1">
    <property type="nucleotide sequence ID" value="NZ_BMCK01000006.1"/>
</dbReference>
<evidence type="ECO:0000256" key="1">
    <source>
        <dbReference type="SAM" id="MobiDB-lite"/>
    </source>
</evidence>
<feature type="compositionally biased region" description="Acidic residues" evidence="1">
    <location>
        <begin position="65"/>
        <end position="79"/>
    </location>
</feature>
<evidence type="ECO:0000256" key="2">
    <source>
        <dbReference type="SAM" id="SignalP"/>
    </source>
</evidence>
<reference evidence="4" key="1">
    <citation type="journal article" date="2019" name="Int. J. Syst. Evol. Microbiol.">
        <title>The Global Catalogue of Microorganisms (GCM) 10K type strain sequencing project: providing services to taxonomists for standard genome sequencing and annotation.</title>
        <authorList>
            <consortium name="The Broad Institute Genomics Platform"/>
            <consortium name="The Broad Institute Genome Sequencing Center for Infectious Disease"/>
            <person name="Wu L."/>
            <person name="Ma J."/>
        </authorList>
    </citation>
    <scope>NUCLEOTIDE SEQUENCE [LARGE SCALE GENOMIC DNA]</scope>
    <source>
        <strain evidence="4">CCM 7403</strain>
    </source>
</reference>
<keyword evidence="2" id="KW-0732">Signal</keyword>
<dbReference type="Proteomes" id="UP000630594">
    <property type="component" value="Unassembled WGS sequence"/>
</dbReference>
<feature type="chain" id="PRO_5045397816" description="Small secreted hydrophilic protein" evidence="2">
    <location>
        <begin position="28"/>
        <end position="104"/>
    </location>
</feature>
<comment type="caution">
    <text evidence="3">The sequence shown here is derived from an EMBL/GenBank/DDBJ whole genome shotgun (WGS) entry which is preliminary data.</text>
</comment>
<evidence type="ECO:0000313" key="3">
    <source>
        <dbReference type="EMBL" id="GGD30193.1"/>
    </source>
</evidence>
<gene>
    <name evidence="3" type="ORF">GCM10007231_32090</name>
</gene>
<accession>A0ABQ1QM85</accession>
<evidence type="ECO:0008006" key="5">
    <source>
        <dbReference type="Google" id="ProtNLM"/>
    </source>
</evidence>
<feature type="signal peptide" evidence="2">
    <location>
        <begin position="1"/>
        <end position="27"/>
    </location>
</feature>
<proteinExistence type="predicted"/>
<dbReference type="EMBL" id="BMCK01000006">
    <property type="protein sequence ID" value="GGD30193.1"/>
    <property type="molecule type" value="Genomic_DNA"/>
</dbReference>
<evidence type="ECO:0000313" key="4">
    <source>
        <dbReference type="Proteomes" id="UP000630594"/>
    </source>
</evidence>
<feature type="compositionally biased region" description="Low complexity" evidence="1">
    <location>
        <begin position="37"/>
        <end position="49"/>
    </location>
</feature>
<organism evidence="3 4">
    <name type="scientific">Nocardioides daphniae</name>
    <dbReference type="NCBI Taxonomy" id="402297"/>
    <lineage>
        <taxon>Bacteria</taxon>
        <taxon>Bacillati</taxon>
        <taxon>Actinomycetota</taxon>
        <taxon>Actinomycetes</taxon>
        <taxon>Propionibacteriales</taxon>
        <taxon>Nocardioidaceae</taxon>
        <taxon>Nocardioides</taxon>
    </lineage>
</organism>
<feature type="region of interest" description="Disordered" evidence="1">
    <location>
        <begin position="37"/>
        <end position="104"/>
    </location>
</feature>
<keyword evidence="4" id="KW-1185">Reference proteome</keyword>
<feature type="compositionally biased region" description="Acidic residues" evidence="1">
    <location>
        <begin position="89"/>
        <end position="104"/>
    </location>
</feature>